<dbReference type="PANTHER" id="PTHR11339">
    <property type="entry name" value="EXTRACELLULAR MATRIX GLYCOPROTEIN RELATED"/>
    <property type="match status" value="1"/>
</dbReference>
<organism evidence="4 5">
    <name type="scientific">Cricetulus griseus</name>
    <name type="common">Chinese hamster</name>
    <name type="synonym">Cricetulus barabensis griseus</name>
    <dbReference type="NCBI Taxonomy" id="10029"/>
    <lineage>
        <taxon>Eukaryota</taxon>
        <taxon>Metazoa</taxon>
        <taxon>Chordata</taxon>
        <taxon>Craniata</taxon>
        <taxon>Vertebrata</taxon>
        <taxon>Euteleostomi</taxon>
        <taxon>Mammalia</taxon>
        <taxon>Eutheria</taxon>
        <taxon>Euarchontoglires</taxon>
        <taxon>Glires</taxon>
        <taxon>Rodentia</taxon>
        <taxon>Myomorpha</taxon>
        <taxon>Muroidea</taxon>
        <taxon>Cricetidae</taxon>
        <taxon>Cricetinae</taxon>
        <taxon>Cricetulus</taxon>
    </lineage>
</organism>
<evidence type="ECO:0000313" key="4">
    <source>
        <dbReference type="EMBL" id="ERE50622.1"/>
    </source>
</evidence>
<dbReference type="InterPro" id="IPR014853">
    <property type="entry name" value="VWF/SSPO/ZAN-like_Cys-rich_dom"/>
</dbReference>
<dbReference type="InterPro" id="IPR001846">
    <property type="entry name" value="VWF_type-D"/>
</dbReference>
<dbReference type="EMBL" id="KE688937">
    <property type="protein sequence ID" value="ERE50622.1"/>
    <property type="molecule type" value="Genomic_DNA"/>
</dbReference>
<dbReference type="Pfam" id="PF00094">
    <property type="entry name" value="VWD"/>
    <property type="match status" value="1"/>
</dbReference>
<name>A0A061HTW7_CRIGR</name>
<evidence type="ECO:0000259" key="3">
    <source>
        <dbReference type="PROSITE" id="PS51233"/>
    </source>
</evidence>
<dbReference type="PANTHER" id="PTHR11339:SF373">
    <property type="entry name" value="VWFD DOMAIN-CONTAINING PROTEIN"/>
    <property type="match status" value="1"/>
</dbReference>
<protein>
    <submittedName>
        <fullName evidence="4">IgGFc-binding protein</fullName>
    </submittedName>
</protein>
<evidence type="ECO:0000256" key="1">
    <source>
        <dbReference type="ARBA" id="ARBA00023157"/>
    </source>
</evidence>
<feature type="non-terminal residue" evidence="4">
    <location>
        <position position="1"/>
    </location>
</feature>
<proteinExistence type="predicted"/>
<dbReference type="Pfam" id="PF08742">
    <property type="entry name" value="C8"/>
    <property type="match status" value="1"/>
</dbReference>
<sequence length="190" mass="20909">IDYQYSSLPASLSEGRLRVYQSGTQGVIELDFGLVVTYDWDGRLTLSLPKRFQDQVSGLCGNYNGDPADDFLTPDGKQASDVLNFTKSWKLDDGDHLCDDGCYGNCPSCTASQSQFFKGDLFCGLLTLSMGPFADCHGFLDPKPFLEECVYDMCVTGGERLTLCNGLSAYARACVDLGIPVREWRSRSNC</sequence>
<evidence type="ECO:0000256" key="2">
    <source>
        <dbReference type="ARBA" id="ARBA00023180"/>
    </source>
</evidence>
<evidence type="ECO:0000313" key="5">
    <source>
        <dbReference type="Proteomes" id="UP000030759"/>
    </source>
</evidence>
<feature type="non-terminal residue" evidence="4">
    <location>
        <position position="190"/>
    </location>
</feature>
<dbReference type="GO" id="GO:0005615">
    <property type="term" value="C:extracellular space"/>
    <property type="evidence" value="ECO:0007669"/>
    <property type="project" value="TreeGrafter"/>
</dbReference>
<keyword evidence="2" id="KW-0325">Glycoprotein</keyword>
<keyword evidence="1" id="KW-1015">Disulfide bond</keyword>
<dbReference type="GO" id="GO:0031012">
    <property type="term" value="C:extracellular matrix"/>
    <property type="evidence" value="ECO:0007669"/>
    <property type="project" value="TreeGrafter"/>
</dbReference>
<dbReference type="AlphaFoldDB" id="A0A061HTW7"/>
<feature type="domain" description="VWFD" evidence="3">
    <location>
        <begin position="1"/>
        <end position="99"/>
    </location>
</feature>
<dbReference type="SMART" id="SM00832">
    <property type="entry name" value="C8"/>
    <property type="match status" value="1"/>
</dbReference>
<accession>A0A061HTW7</accession>
<reference evidence="5" key="1">
    <citation type="journal article" date="2013" name="Nat. Biotechnol.">
        <title>Chinese hamster genome sequenced from sorted chromosomes.</title>
        <authorList>
            <person name="Brinkrolf K."/>
            <person name="Rupp O."/>
            <person name="Laux H."/>
            <person name="Kollin F."/>
            <person name="Ernst W."/>
            <person name="Linke B."/>
            <person name="Kofler R."/>
            <person name="Romand S."/>
            <person name="Hesse F."/>
            <person name="Budach W.E."/>
            <person name="Galosy S."/>
            <person name="Muller D."/>
            <person name="Noll T."/>
            <person name="Wienberg J."/>
            <person name="Jostock T."/>
            <person name="Leonard M."/>
            <person name="Grillari J."/>
            <person name="Tauch A."/>
            <person name="Goesmann A."/>
            <person name="Helk B."/>
            <person name="Mott J.E."/>
            <person name="Puhler A."/>
            <person name="Borth N."/>
        </authorList>
    </citation>
    <scope>NUCLEOTIDE SEQUENCE [LARGE SCALE GENOMIC DNA]</scope>
    <source>
        <strain evidence="5">17A/GY</strain>
    </source>
</reference>
<dbReference type="Proteomes" id="UP000030759">
    <property type="component" value="Unassembled WGS sequence"/>
</dbReference>
<dbReference type="PROSITE" id="PS51233">
    <property type="entry name" value="VWFD"/>
    <property type="match status" value="1"/>
</dbReference>
<dbReference type="InterPro" id="IPR050780">
    <property type="entry name" value="Mucin_vWF_Thrombospondin_sf"/>
</dbReference>
<gene>
    <name evidence="4" type="ORF">H671_21427</name>
</gene>